<dbReference type="EMBL" id="LVYD01000064">
    <property type="protein sequence ID" value="OQP60413.1"/>
    <property type="molecule type" value="Genomic_DNA"/>
</dbReference>
<dbReference type="AlphaFoldDB" id="A0A1V9FPX4"/>
<accession>A0A1V9FPX4</accession>
<evidence type="ECO:0000313" key="2">
    <source>
        <dbReference type="Proteomes" id="UP000192796"/>
    </source>
</evidence>
<name>A0A1V9FPX4_9BACT</name>
<comment type="caution">
    <text evidence="1">The sequence shown here is derived from an EMBL/GenBank/DDBJ whole genome shotgun (WGS) entry which is preliminary data.</text>
</comment>
<evidence type="ECO:0000313" key="1">
    <source>
        <dbReference type="EMBL" id="OQP60413.1"/>
    </source>
</evidence>
<dbReference type="Proteomes" id="UP000192796">
    <property type="component" value="Unassembled WGS sequence"/>
</dbReference>
<sequence>MLTGSTCDYKNGTRVVVLNWFYIGLVLRRGACNDGVKIRREMIMIVIMVKLINGKMRSQVCMRGMIMDQMIDC</sequence>
<protein>
    <submittedName>
        <fullName evidence="1">Uncharacterized protein</fullName>
    </submittedName>
</protein>
<gene>
    <name evidence="1" type="ORF">A3860_34100</name>
</gene>
<keyword evidence="2" id="KW-1185">Reference proteome</keyword>
<organism evidence="1 2">
    <name type="scientific">Niastella vici</name>
    <dbReference type="NCBI Taxonomy" id="1703345"/>
    <lineage>
        <taxon>Bacteria</taxon>
        <taxon>Pseudomonadati</taxon>
        <taxon>Bacteroidota</taxon>
        <taxon>Chitinophagia</taxon>
        <taxon>Chitinophagales</taxon>
        <taxon>Chitinophagaceae</taxon>
        <taxon>Niastella</taxon>
    </lineage>
</organism>
<reference evidence="1 2" key="1">
    <citation type="submission" date="2016-03" db="EMBL/GenBank/DDBJ databases">
        <title>Niastella vici sp. nov., isolated from farmland soil.</title>
        <authorList>
            <person name="Chen L."/>
            <person name="Wang D."/>
            <person name="Yang S."/>
            <person name="Wang G."/>
        </authorList>
    </citation>
    <scope>NUCLEOTIDE SEQUENCE [LARGE SCALE GENOMIC DNA]</scope>
    <source>
        <strain evidence="1 2">DJ57</strain>
    </source>
</reference>
<proteinExistence type="predicted"/>